<protein>
    <submittedName>
        <fullName evidence="2">Uncharacterized protein</fullName>
    </submittedName>
</protein>
<dbReference type="Proteomes" id="UP001066276">
    <property type="component" value="Chromosome 1_1"/>
</dbReference>
<comment type="caution">
    <text evidence="2">The sequence shown here is derived from an EMBL/GenBank/DDBJ whole genome shotgun (WGS) entry which is preliminary data.</text>
</comment>
<evidence type="ECO:0000256" key="1">
    <source>
        <dbReference type="SAM" id="MobiDB-lite"/>
    </source>
</evidence>
<feature type="region of interest" description="Disordered" evidence="1">
    <location>
        <begin position="1"/>
        <end position="79"/>
    </location>
</feature>
<sequence length="79" mass="9085">MQHLPGGRVPERKRERKAAGINSPREEMTEPYTRVGRAEQTPQEEQRHGETPSKPRVKQEEGDREERRSEQSGHALGRA</sequence>
<dbReference type="AlphaFoldDB" id="A0AAV7X0H6"/>
<evidence type="ECO:0000313" key="2">
    <source>
        <dbReference type="EMBL" id="KAJ1218803.1"/>
    </source>
</evidence>
<organism evidence="2 3">
    <name type="scientific">Pleurodeles waltl</name>
    <name type="common">Iberian ribbed newt</name>
    <dbReference type="NCBI Taxonomy" id="8319"/>
    <lineage>
        <taxon>Eukaryota</taxon>
        <taxon>Metazoa</taxon>
        <taxon>Chordata</taxon>
        <taxon>Craniata</taxon>
        <taxon>Vertebrata</taxon>
        <taxon>Euteleostomi</taxon>
        <taxon>Amphibia</taxon>
        <taxon>Batrachia</taxon>
        <taxon>Caudata</taxon>
        <taxon>Salamandroidea</taxon>
        <taxon>Salamandridae</taxon>
        <taxon>Pleurodelinae</taxon>
        <taxon>Pleurodeles</taxon>
    </lineage>
</organism>
<name>A0AAV7X0H6_PLEWA</name>
<evidence type="ECO:0000313" key="3">
    <source>
        <dbReference type="Proteomes" id="UP001066276"/>
    </source>
</evidence>
<keyword evidence="3" id="KW-1185">Reference proteome</keyword>
<accession>A0AAV7X0H6</accession>
<dbReference type="EMBL" id="JANPWB010000001">
    <property type="protein sequence ID" value="KAJ1218803.1"/>
    <property type="molecule type" value="Genomic_DNA"/>
</dbReference>
<feature type="compositionally biased region" description="Basic and acidic residues" evidence="1">
    <location>
        <begin position="44"/>
        <end position="71"/>
    </location>
</feature>
<gene>
    <name evidence="2" type="ORF">NDU88_006375</name>
</gene>
<proteinExistence type="predicted"/>
<reference evidence="2" key="1">
    <citation type="journal article" date="2022" name="bioRxiv">
        <title>Sequencing and chromosome-scale assembly of the giantPleurodeles waltlgenome.</title>
        <authorList>
            <person name="Brown T."/>
            <person name="Elewa A."/>
            <person name="Iarovenko S."/>
            <person name="Subramanian E."/>
            <person name="Araus A.J."/>
            <person name="Petzold A."/>
            <person name="Susuki M."/>
            <person name="Suzuki K.-i.T."/>
            <person name="Hayashi T."/>
            <person name="Toyoda A."/>
            <person name="Oliveira C."/>
            <person name="Osipova E."/>
            <person name="Leigh N.D."/>
            <person name="Simon A."/>
            <person name="Yun M.H."/>
        </authorList>
    </citation>
    <scope>NUCLEOTIDE SEQUENCE</scope>
    <source>
        <strain evidence="2">20211129_DDA</strain>
        <tissue evidence="2">Liver</tissue>
    </source>
</reference>